<dbReference type="Pfam" id="PF10263">
    <property type="entry name" value="SprT-like"/>
    <property type="match status" value="1"/>
</dbReference>
<dbReference type="SMART" id="SM00731">
    <property type="entry name" value="SprT"/>
    <property type="match status" value="1"/>
</dbReference>
<organism evidence="2 3">
    <name type="scientific">Gulosibacter chungangensis</name>
    <dbReference type="NCBI Taxonomy" id="979746"/>
    <lineage>
        <taxon>Bacteria</taxon>
        <taxon>Bacillati</taxon>
        <taxon>Actinomycetota</taxon>
        <taxon>Actinomycetes</taxon>
        <taxon>Micrococcales</taxon>
        <taxon>Microbacteriaceae</taxon>
        <taxon>Gulosibacter</taxon>
    </lineage>
</organism>
<dbReference type="GO" id="GO:0006508">
    <property type="term" value="P:proteolysis"/>
    <property type="evidence" value="ECO:0007669"/>
    <property type="project" value="UniProtKB-KW"/>
</dbReference>
<proteinExistence type="predicted"/>
<evidence type="ECO:0000259" key="1">
    <source>
        <dbReference type="SMART" id="SM00731"/>
    </source>
</evidence>
<reference evidence="2 3" key="1">
    <citation type="submission" date="2019-09" db="EMBL/GenBank/DDBJ databases">
        <title>Phylogeny of genus Pseudoclavibacter and closely related genus.</title>
        <authorList>
            <person name="Li Y."/>
        </authorList>
    </citation>
    <scope>NUCLEOTIDE SEQUENCE [LARGE SCALE GENOMIC DNA]</scope>
    <source>
        <strain evidence="2 3">KCTC 13959</strain>
    </source>
</reference>
<sequence length="153" mass="17558">MADLKEVQRWAAELMAKYLDESWSFTFDRAKTRAGKCNFDKRQVSLSMYLAAKHSDEQVKQTLLHEIAHAKVGPKAGHGPIWQSYAAQIGYTGGRTHTASVADEFAKYVGICPNGHEIYRFRRPGTKPVSCAKCSKRFDQRYLIRWYERQPVD</sequence>
<keyword evidence="3" id="KW-1185">Reference proteome</keyword>
<feature type="domain" description="SprT-like" evidence="1">
    <location>
        <begin position="2"/>
        <end position="141"/>
    </location>
</feature>
<dbReference type="OrthoDB" id="9793623at2"/>
<accession>A0A7J5BEP7</accession>
<dbReference type="InterPro" id="IPR006640">
    <property type="entry name" value="SprT-like_domain"/>
</dbReference>
<keyword evidence="2" id="KW-0482">Metalloprotease</keyword>
<dbReference type="GO" id="GO:0006950">
    <property type="term" value="P:response to stress"/>
    <property type="evidence" value="ECO:0007669"/>
    <property type="project" value="UniProtKB-ARBA"/>
</dbReference>
<evidence type="ECO:0000313" key="2">
    <source>
        <dbReference type="EMBL" id="KAB1644726.1"/>
    </source>
</evidence>
<comment type="caution">
    <text evidence="2">The sequence shown here is derived from an EMBL/GenBank/DDBJ whole genome shotgun (WGS) entry which is preliminary data.</text>
</comment>
<dbReference type="AlphaFoldDB" id="A0A7J5BEP7"/>
<gene>
    <name evidence="2" type="ORF">F8O05_00120</name>
</gene>
<dbReference type="Proteomes" id="UP000433493">
    <property type="component" value="Unassembled WGS sequence"/>
</dbReference>
<dbReference type="GO" id="GO:0008237">
    <property type="term" value="F:metallopeptidase activity"/>
    <property type="evidence" value="ECO:0007669"/>
    <property type="project" value="UniProtKB-KW"/>
</dbReference>
<dbReference type="RefSeq" id="WP_158050701.1">
    <property type="nucleotide sequence ID" value="NZ_WBKB01000001.1"/>
</dbReference>
<keyword evidence="2" id="KW-0378">Hydrolase</keyword>
<dbReference type="EMBL" id="WBKB01000001">
    <property type="protein sequence ID" value="KAB1644726.1"/>
    <property type="molecule type" value="Genomic_DNA"/>
</dbReference>
<evidence type="ECO:0000313" key="3">
    <source>
        <dbReference type="Proteomes" id="UP000433493"/>
    </source>
</evidence>
<protein>
    <submittedName>
        <fullName evidence="2">SprT family zinc-dependent metalloprotease</fullName>
    </submittedName>
</protein>
<dbReference type="Gene3D" id="3.30.2010.10">
    <property type="entry name" value="Metalloproteases ('zincins'), catalytic domain"/>
    <property type="match status" value="1"/>
</dbReference>
<name>A0A7J5BEP7_9MICO</name>
<keyword evidence="2" id="KW-0645">Protease</keyword>